<accession>A0ABQ0GI63</accession>
<proteinExistence type="inferred from homology"/>
<dbReference type="PANTHER" id="PTHR33938:SF2">
    <property type="entry name" value="CARBOXYLIC ESTER HYDROLASE"/>
    <property type="match status" value="1"/>
</dbReference>
<reference evidence="9 10" key="1">
    <citation type="submission" date="2024-09" db="EMBL/GenBank/DDBJ databases">
        <title>Itraconazole resistance in Madurella fahalii resulting from another homologue of gene encoding cytochrome P450 14-alpha sterol demethylase (CYP51).</title>
        <authorList>
            <person name="Yoshioka I."/>
            <person name="Fahal A.H."/>
            <person name="Kaneko S."/>
            <person name="Yaguchi T."/>
        </authorList>
    </citation>
    <scope>NUCLEOTIDE SEQUENCE [LARGE SCALE GENOMIC DNA]</scope>
    <source>
        <strain evidence="9 10">IFM 68171</strain>
    </source>
</reference>
<evidence type="ECO:0000256" key="2">
    <source>
        <dbReference type="ARBA" id="ARBA00022487"/>
    </source>
</evidence>
<keyword evidence="7" id="KW-1015">Disulfide bond</keyword>
<evidence type="ECO:0000256" key="7">
    <source>
        <dbReference type="ARBA" id="ARBA00023157"/>
    </source>
</evidence>
<evidence type="ECO:0000256" key="5">
    <source>
        <dbReference type="ARBA" id="ARBA00022801"/>
    </source>
</evidence>
<feature type="chain" id="PRO_5045000835" description="Carboxylic ester hydrolase" evidence="8">
    <location>
        <begin position="17"/>
        <end position="555"/>
    </location>
</feature>
<dbReference type="GeneID" id="98178405"/>
<sequence length="555" mass="59732">MTRPAVLLAGTTILSAFNIFASPFGFPSLNSPSLKTLQCKPDSFARILPPGATLEKVEVVPEGGSYGEGAANVAYPTNPTNLPALCTVTVRVRSSRTSSYRFGLFLPKEWNSRFFVVGNGGFAGGINWQDMASGARHGMASLSTDTGHNSTGIDASWGLNQPEKRTDWGWRAIHGSTILGKKLVQAYYGGKAIRYSYFSGCSNGGRQGLKEIQNFPNSFDGVLIGAPAWWFARLTSYFTYVGMRNLPATDPKHLTAGDISLLAAEVVRQCDSADGVRDGIVSSPELCAFDFTALLCTTATTNQTNCLNPSQLTTAQAVYNDYLSSTDSSVLHPGFPLGSENELPNVLPELEPTAFGVGYQRYFLFDDPSWDWRTFNESVVAYADRIDPGDTTADDYAGVGAFARRGGKLLVYHGLSDGLISAHGSALYYNRTVDALGGEGVDGFFGMFLVPGMLHCGDTAVDAPWSFGAASQAAVMGSGAWSVPGFEDRDHDAVMALVDWVERGRKVDQIIATTWNSPLDPASGVRRQRPICPWPKKAVYDGVGDVDQAESWKCA</sequence>
<dbReference type="InterPro" id="IPR011118">
    <property type="entry name" value="Tannase/feruloyl_esterase"/>
</dbReference>
<keyword evidence="6" id="KW-0106">Calcium</keyword>
<dbReference type="Pfam" id="PF07519">
    <property type="entry name" value="Tannase"/>
    <property type="match status" value="2"/>
</dbReference>
<dbReference type="EMBL" id="BAAFSV010000004">
    <property type="protein sequence ID" value="GAB1317452.1"/>
    <property type="molecule type" value="Genomic_DNA"/>
</dbReference>
<keyword evidence="5 8" id="KW-0378">Hydrolase</keyword>
<keyword evidence="10" id="KW-1185">Reference proteome</keyword>
<evidence type="ECO:0000313" key="9">
    <source>
        <dbReference type="EMBL" id="GAB1317452.1"/>
    </source>
</evidence>
<dbReference type="EC" id="3.1.1.-" evidence="8"/>
<comment type="caution">
    <text evidence="9">The sequence shown here is derived from an EMBL/GenBank/DDBJ whole genome shotgun (WGS) entry which is preliminary data.</text>
</comment>
<dbReference type="PANTHER" id="PTHR33938">
    <property type="entry name" value="FERULOYL ESTERASE B-RELATED"/>
    <property type="match status" value="1"/>
</dbReference>
<keyword evidence="4 8" id="KW-0732">Signal</keyword>
<evidence type="ECO:0000256" key="4">
    <source>
        <dbReference type="ARBA" id="ARBA00022729"/>
    </source>
</evidence>
<dbReference type="InterPro" id="IPR029058">
    <property type="entry name" value="AB_hydrolase_fold"/>
</dbReference>
<evidence type="ECO:0000256" key="8">
    <source>
        <dbReference type="RuleBase" id="RU361238"/>
    </source>
</evidence>
<organism evidence="9 10">
    <name type="scientific">Madurella fahalii</name>
    <dbReference type="NCBI Taxonomy" id="1157608"/>
    <lineage>
        <taxon>Eukaryota</taxon>
        <taxon>Fungi</taxon>
        <taxon>Dikarya</taxon>
        <taxon>Ascomycota</taxon>
        <taxon>Pezizomycotina</taxon>
        <taxon>Sordariomycetes</taxon>
        <taxon>Sordariomycetidae</taxon>
        <taxon>Sordariales</taxon>
        <taxon>Sordariales incertae sedis</taxon>
        <taxon>Madurella</taxon>
    </lineage>
</organism>
<gene>
    <name evidence="9" type="ORF">MFIFM68171_07662</name>
</gene>
<dbReference type="Proteomes" id="UP001628179">
    <property type="component" value="Unassembled WGS sequence"/>
</dbReference>
<name>A0ABQ0GI63_9PEZI</name>
<feature type="signal peptide" evidence="8">
    <location>
        <begin position="1"/>
        <end position="16"/>
    </location>
</feature>
<evidence type="ECO:0000256" key="3">
    <source>
        <dbReference type="ARBA" id="ARBA00022723"/>
    </source>
</evidence>
<evidence type="ECO:0000256" key="1">
    <source>
        <dbReference type="ARBA" id="ARBA00006249"/>
    </source>
</evidence>
<dbReference type="RefSeq" id="XP_070919183.1">
    <property type="nucleotide sequence ID" value="XM_071063082.1"/>
</dbReference>
<evidence type="ECO:0000313" key="10">
    <source>
        <dbReference type="Proteomes" id="UP001628179"/>
    </source>
</evidence>
<comment type="similarity">
    <text evidence="1 8">Belongs to the tannase family.</text>
</comment>
<evidence type="ECO:0000256" key="6">
    <source>
        <dbReference type="ARBA" id="ARBA00022837"/>
    </source>
</evidence>
<protein>
    <recommendedName>
        <fullName evidence="8">Carboxylic ester hydrolase</fullName>
        <ecNumber evidence="8">3.1.1.-</ecNumber>
    </recommendedName>
</protein>
<keyword evidence="2" id="KW-0719">Serine esterase</keyword>
<dbReference type="SUPFAM" id="SSF53474">
    <property type="entry name" value="alpha/beta-Hydrolases"/>
    <property type="match status" value="1"/>
</dbReference>
<keyword evidence="3" id="KW-0479">Metal-binding</keyword>